<dbReference type="GO" id="GO:0003677">
    <property type="term" value="F:DNA binding"/>
    <property type="evidence" value="ECO:0007669"/>
    <property type="project" value="UniProtKB-KW"/>
</dbReference>
<dbReference type="EMBL" id="MW354668">
    <property type="protein sequence ID" value="QQO90038.1"/>
    <property type="molecule type" value="Genomic_DNA"/>
</dbReference>
<organism evidence="1">
    <name type="scientific">Bacillus phage BSTP4</name>
    <dbReference type="NCBI Taxonomy" id="2801529"/>
    <lineage>
        <taxon>Viruses</taxon>
        <taxon>Duplodnaviria</taxon>
        <taxon>Heunggongvirae</taxon>
        <taxon>Uroviricota</taxon>
        <taxon>Caudoviricetes</taxon>
        <taxon>Salasmaviridae</taxon>
        <taxon>Picovirinae</taxon>
        <taxon>Salasvirus</taxon>
        <taxon>Salasvirus phi29</taxon>
    </lineage>
</organism>
<gene>
    <name evidence="1" type="ORF">BSTP4_008</name>
</gene>
<keyword evidence="1" id="KW-0238">DNA-binding</keyword>
<dbReference type="Proteomes" id="UP000595261">
    <property type="component" value="Segment"/>
</dbReference>
<name>A0A7T8EP21_9CAUD</name>
<proteinExistence type="predicted"/>
<protein>
    <submittedName>
        <fullName evidence="1">Single-stranded DNA-binding protein</fullName>
    </submittedName>
</protein>
<accession>A0A7T8EP21</accession>
<evidence type="ECO:0000313" key="1">
    <source>
        <dbReference type="EMBL" id="QQO90038.1"/>
    </source>
</evidence>
<reference evidence="1" key="1">
    <citation type="submission" date="2020-12" db="EMBL/GenBank/DDBJ databases">
        <title>Complete genome sequence of Bacillus phage BSTP4.</title>
        <authorList>
            <person name="Abraha H.B."/>
            <person name="Kim K.-P."/>
        </authorList>
    </citation>
    <scope>NUCLEOTIDE SEQUENCE</scope>
</reference>
<sequence length="29" mass="3395">MRIRGLLAMLRYLLSAKHGNHAFQLLNRT</sequence>